<evidence type="ECO:0000313" key="12">
    <source>
        <dbReference type="Proteomes" id="UP000255517"/>
    </source>
</evidence>
<dbReference type="InterPro" id="IPR001948">
    <property type="entry name" value="Peptidase_M18"/>
</dbReference>
<dbReference type="GO" id="GO:0004177">
    <property type="term" value="F:aminopeptidase activity"/>
    <property type="evidence" value="ECO:0007669"/>
    <property type="project" value="UniProtKB-KW"/>
</dbReference>
<dbReference type="InterPro" id="IPR023358">
    <property type="entry name" value="Peptidase_M18_dom2"/>
</dbReference>
<dbReference type="PANTHER" id="PTHR28570:SF3">
    <property type="entry name" value="ASPARTYL AMINOPEPTIDASE"/>
    <property type="match status" value="1"/>
</dbReference>
<dbReference type="Proteomes" id="UP000255517">
    <property type="component" value="Unassembled WGS sequence"/>
</dbReference>
<dbReference type="PANTHER" id="PTHR28570">
    <property type="entry name" value="ASPARTYL AMINOPEPTIDASE"/>
    <property type="match status" value="1"/>
</dbReference>
<dbReference type="SUPFAM" id="SSF101821">
    <property type="entry name" value="Aminopeptidase/glucanase lid domain"/>
    <property type="match status" value="1"/>
</dbReference>
<evidence type="ECO:0000256" key="10">
    <source>
        <dbReference type="RuleBase" id="RU004387"/>
    </source>
</evidence>
<dbReference type="GO" id="GO:0008270">
    <property type="term" value="F:zinc ion binding"/>
    <property type="evidence" value="ECO:0007669"/>
    <property type="project" value="InterPro"/>
</dbReference>
<comment type="similarity">
    <text evidence="2 9">Belongs to the peptidase M18 family.</text>
</comment>
<gene>
    <name evidence="11" type="primary">apeB</name>
    <name evidence="11" type="ORF">NCTC13149_01774</name>
</gene>
<evidence type="ECO:0000256" key="4">
    <source>
        <dbReference type="ARBA" id="ARBA00022670"/>
    </source>
</evidence>
<keyword evidence="8 9" id="KW-0482">Metalloprotease</keyword>
<dbReference type="CDD" id="cd05658">
    <property type="entry name" value="M18_DAP"/>
    <property type="match status" value="1"/>
</dbReference>
<keyword evidence="5 9" id="KW-0479">Metal-binding</keyword>
<evidence type="ECO:0000256" key="5">
    <source>
        <dbReference type="ARBA" id="ARBA00022723"/>
    </source>
</evidence>
<dbReference type="SUPFAM" id="SSF53187">
    <property type="entry name" value="Zn-dependent exopeptidases"/>
    <property type="match status" value="1"/>
</dbReference>
<evidence type="ECO:0000256" key="8">
    <source>
        <dbReference type="ARBA" id="ARBA00023049"/>
    </source>
</evidence>
<keyword evidence="7 9" id="KW-0862">Zinc</keyword>
<evidence type="ECO:0000256" key="6">
    <source>
        <dbReference type="ARBA" id="ARBA00022801"/>
    </source>
</evidence>
<sequence length="440" mass="49610">MSKEIVKKLINFIKDSPTCFHAVKNMKNILKSENFIELLEGQTWKLEKGKNYFVTRNNSSIIAFKIGEDIKNYSFNIVASHTDSPTFKLKENAEISVDNKYIKLNTEGYGGMIVSSWFDKPLSLAGRVFINRPDGIFSTLVKIDKDLLLIPSLAIHISKDMKASTDNKQIDLLPLISQTSKDDGKNLVNKILALELNIDPDDIISRDIFLYNRTPGTIWGANEEFFSCPQIDNLECAFTSLLGFINSYNSKSIDIYASFDNEEVGSETKQGALSTFLFDVLNRINENLSYCKEDYYKAISSSFMISADNAHSFHPNHKELTDDTNYAYMNGGIVIKSHAGQKYTSDGQSISVFKKICKDENIPLQFFSNRSDKIGGSTLGNLSQNHVSLNTVDIGLAQLSMHSTYETAGVKDAKYMVDAIEAFYKYHFKAKDNFTFEFTK</sequence>
<dbReference type="EC" id="3.4.11.-" evidence="10"/>
<dbReference type="PRINTS" id="PR00932">
    <property type="entry name" value="AMINO1PTASE"/>
</dbReference>
<evidence type="ECO:0000256" key="2">
    <source>
        <dbReference type="ARBA" id="ARBA00008290"/>
    </source>
</evidence>
<evidence type="ECO:0000256" key="3">
    <source>
        <dbReference type="ARBA" id="ARBA00022438"/>
    </source>
</evidence>
<protein>
    <recommendedName>
        <fullName evidence="10">M18 family aminopeptidase</fullName>
        <ecNumber evidence="10">3.4.11.-</ecNumber>
    </recommendedName>
</protein>
<evidence type="ECO:0000256" key="7">
    <source>
        <dbReference type="ARBA" id="ARBA00022833"/>
    </source>
</evidence>
<accession>A0A379C6P7</accession>
<evidence type="ECO:0000313" key="11">
    <source>
        <dbReference type="EMBL" id="SUB57913.1"/>
    </source>
</evidence>
<evidence type="ECO:0000256" key="1">
    <source>
        <dbReference type="ARBA" id="ARBA00001947"/>
    </source>
</evidence>
<dbReference type="Gene3D" id="3.40.630.10">
    <property type="entry name" value="Zn peptidases"/>
    <property type="match status" value="1"/>
</dbReference>
<name>A0A379C6P7_9FIRM</name>
<dbReference type="EMBL" id="UGSZ01000001">
    <property type="protein sequence ID" value="SUB57913.1"/>
    <property type="molecule type" value="Genomic_DNA"/>
</dbReference>
<keyword evidence="4 9" id="KW-0645">Protease</keyword>
<evidence type="ECO:0000256" key="9">
    <source>
        <dbReference type="RuleBase" id="RU004386"/>
    </source>
</evidence>
<keyword evidence="3 9" id="KW-0031">Aminopeptidase</keyword>
<keyword evidence="6 9" id="KW-0378">Hydrolase</keyword>
<dbReference type="NCBIfam" id="NF002759">
    <property type="entry name" value="PRK02813.1"/>
    <property type="match status" value="1"/>
</dbReference>
<dbReference type="Pfam" id="PF02127">
    <property type="entry name" value="Peptidase_M18"/>
    <property type="match status" value="1"/>
</dbReference>
<dbReference type="OrthoDB" id="9764268at2"/>
<dbReference type="GO" id="GO:0006508">
    <property type="term" value="P:proteolysis"/>
    <property type="evidence" value="ECO:0007669"/>
    <property type="project" value="UniProtKB-KW"/>
</dbReference>
<organism evidence="11 12">
    <name type="scientific">Peptoniphilus lacrimalis</name>
    <dbReference type="NCBI Taxonomy" id="33031"/>
    <lineage>
        <taxon>Bacteria</taxon>
        <taxon>Bacillati</taxon>
        <taxon>Bacillota</taxon>
        <taxon>Tissierellia</taxon>
        <taxon>Tissierellales</taxon>
        <taxon>Peptoniphilaceae</taxon>
        <taxon>Peptoniphilus</taxon>
    </lineage>
</organism>
<dbReference type="Gene3D" id="2.30.250.10">
    <property type="entry name" value="Aminopeptidase i, Domain 2"/>
    <property type="match status" value="1"/>
</dbReference>
<dbReference type="GO" id="GO:0005737">
    <property type="term" value="C:cytoplasm"/>
    <property type="evidence" value="ECO:0007669"/>
    <property type="project" value="UniProtKB-ARBA"/>
</dbReference>
<dbReference type="RefSeq" id="WP_019034112.1">
    <property type="nucleotide sequence ID" value="NZ_UGSZ01000001.1"/>
</dbReference>
<comment type="cofactor">
    <cofactor evidence="1 10">
        <name>Zn(2+)</name>
        <dbReference type="ChEBI" id="CHEBI:29105"/>
    </cofactor>
</comment>
<proteinExistence type="inferred from homology"/>
<dbReference type="GO" id="GO:0008237">
    <property type="term" value="F:metallopeptidase activity"/>
    <property type="evidence" value="ECO:0007669"/>
    <property type="project" value="UniProtKB-KW"/>
</dbReference>
<dbReference type="AlphaFoldDB" id="A0A379C6P7"/>
<reference evidence="11 12" key="1">
    <citation type="submission" date="2018-06" db="EMBL/GenBank/DDBJ databases">
        <authorList>
            <consortium name="Pathogen Informatics"/>
            <person name="Doyle S."/>
        </authorList>
    </citation>
    <scope>NUCLEOTIDE SEQUENCE [LARGE SCALE GENOMIC DNA]</scope>
    <source>
        <strain evidence="11 12">NCTC13149</strain>
    </source>
</reference>